<keyword evidence="4" id="KW-1185">Reference proteome</keyword>
<dbReference type="GO" id="GO:0005737">
    <property type="term" value="C:cytoplasm"/>
    <property type="evidence" value="ECO:0007669"/>
    <property type="project" value="TreeGrafter"/>
</dbReference>
<dbReference type="Proteomes" id="UP001330827">
    <property type="component" value="Chromosome"/>
</dbReference>
<dbReference type="RefSeq" id="WP_244318360.1">
    <property type="nucleotide sequence ID" value="NZ_CP109114.1"/>
</dbReference>
<dbReference type="PANTHER" id="PTHR45527:SF1">
    <property type="entry name" value="FATTY ACID SYNTHASE"/>
    <property type="match status" value="1"/>
</dbReference>
<evidence type="ECO:0000313" key="1">
    <source>
        <dbReference type="EMBL" id="TWG05798.1"/>
    </source>
</evidence>
<dbReference type="GO" id="GO:0043041">
    <property type="term" value="P:amino acid activation for nonribosomal peptide biosynthetic process"/>
    <property type="evidence" value="ECO:0007669"/>
    <property type="project" value="TreeGrafter"/>
</dbReference>
<organism evidence="1 3">
    <name type="scientific">Streptomyces brevispora</name>
    <dbReference type="NCBI Taxonomy" id="887462"/>
    <lineage>
        <taxon>Bacteria</taxon>
        <taxon>Bacillati</taxon>
        <taxon>Actinomycetota</taxon>
        <taxon>Actinomycetes</taxon>
        <taxon>Kitasatosporales</taxon>
        <taxon>Streptomycetaceae</taxon>
        <taxon>Streptomyces</taxon>
    </lineage>
</organism>
<evidence type="ECO:0000313" key="3">
    <source>
        <dbReference type="Proteomes" id="UP000318186"/>
    </source>
</evidence>
<dbReference type="Gene3D" id="3.30.300.30">
    <property type="match status" value="1"/>
</dbReference>
<name>A0A561V2G5_9ACTN</name>
<accession>A0A561V2G5</accession>
<dbReference type="EMBL" id="CP109114">
    <property type="protein sequence ID" value="WSC13219.1"/>
    <property type="molecule type" value="Genomic_DNA"/>
</dbReference>
<dbReference type="EMBL" id="VIWW01000001">
    <property type="protein sequence ID" value="TWG05798.1"/>
    <property type="molecule type" value="Genomic_DNA"/>
</dbReference>
<gene>
    <name evidence="1" type="ORF">FHX80_114278</name>
    <name evidence="2" type="ORF">OIE64_10510</name>
</gene>
<dbReference type="SUPFAM" id="SSF56801">
    <property type="entry name" value="Acetyl-CoA synthetase-like"/>
    <property type="match status" value="1"/>
</dbReference>
<protein>
    <recommendedName>
        <fullName evidence="5">AMP-binding enzyme</fullName>
    </recommendedName>
</protein>
<sequence>MGTFELAEIDEALRRCPGVEDGVAVPMPSDQGITLAAFHTGERVPPVVLARELSRTLPRAVLPQHFFHITEFPLNANRKIDRRALLSRARELLGRTG</sequence>
<dbReference type="GO" id="GO:0031177">
    <property type="term" value="F:phosphopantetheine binding"/>
    <property type="evidence" value="ECO:0007669"/>
    <property type="project" value="TreeGrafter"/>
</dbReference>
<evidence type="ECO:0000313" key="4">
    <source>
        <dbReference type="Proteomes" id="UP001330827"/>
    </source>
</evidence>
<dbReference type="GO" id="GO:0044550">
    <property type="term" value="P:secondary metabolite biosynthetic process"/>
    <property type="evidence" value="ECO:0007669"/>
    <property type="project" value="TreeGrafter"/>
</dbReference>
<dbReference type="AlphaFoldDB" id="A0A561V2G5"/>
<evidence type="ECO:0008006" key="5">
    <source>
        <dbReference type="Google" id="ProtNLM"/>
    </source>
</evidence>
<evidence type="ECO:0000313" key="2">
    <source>
        <dbReference type="EMBL" id="WSC13219.1"/>
    </source>
</evidence>
<reference evidence="1 3" key="1">
    <citation type="submission" date="2019-06" db="EMBL/GenBank/DDBJ databases">
        <title>Sequencing the genomes of 1000 actinobacteria strains.</title>
        <authorList>
            <person name="Klenk H.-P."/>
        </authorList>
    </citation>
    <scope>NUCLEOTIDE SEQUENCE [LARGE SCALE GENOMIC DNA]</scope>
    <source>
        <strain evidence="1 3">DSM 42059</strain>
    </source>
</reference>
<reference evidence="2 4" key="2">
    <citation type="submission" date="2022-10" db="EMBL/GenBank/DDBJ databases">
        <title>The complete genomes of actinobacterial strains from the NBC collection.</title>
        <authorList>
            <person name="Joergensen T.S."/>
            <person name="Alvarez Arevalo M."/>
            <person name="Sterndorff E.B."/>
            <person name="Faurdal D."/>
            <person name="Vuksanovic O."/>
            <person name="Mourched A.-S."/>
            <person name="Charusanti P."/>
            <person name="Shaw S."/>
            <person name="Blin K."/>
            <person name="Weber T."/>
        </authorList>
    </citation>
    <scope>NUCLEOTIDE SEQUENCE [LARGE SCALE GENOMIC DNA]</scope>
    <source>
        <strain evidence="2 4">NBC 01769</strain>
    </source>
</reference>
<dbReference type="InterPro" id="IPR045851">
    <property type="entry name" value="AMP-bd_C_sf"/>
</dbReference>
<dbReference type="PANTHER" id="PTHR45527">
    <property type="entry name" value="NONRIBOSOMAL PEPTIDE SYNTHETASE"/>
    <property type="match status" value="1"/>
</dbReference>
<dbReference type="Proteomes" id="UP000318186">
    <property type="component" value="Unassembled WGS sequence"/>
</dbReference>
<proteinExistence type="predicted"/>